<dbReference type="AlphaFoldDB" id="A0A643LFQ8"/>
<evidence type="ECO:0000256" key="2">
    <source>
        <dbReference type="ARBA" id="ARBA00022649"/>
    </source>
</evidence>
<dbReference type="GO" id="GO:0016787">
    <property type="term" value="F:hydrolase activity"/>
    <property type="evidence" value="ECO:0007669"/>
    <property type="project" value="UniProtKB-KW"/>
</dbReference>
<keyword evidence="7" id="KW-0346">Stress response</keyword>
<evidence type="ECO:0000256" key="6">
    <source>
        <dbReference type="ARBA" id="ARBA00022884"/>
    </source>
</evidence>
<dbReference type="EMBL" id="VLPO01000181">
    <property type="protein sequence ID" value="KAB1342968.1"/>
    <property type="molecule type" value="Genomic_DNA"/>
</dbReference>
<keyword evidence="4" id="KW-0255">Endonuclease</keyword>
<feature type="region of interest" description="Disordered" evidence="8">
    <location>
        <begin position="1"/>
        <end position="24"/>
    </location>
</feature>
<sequence>MVNIEGSHHQFKHPSKIGKVTVKHPCKDIPKGTLRSIYKQAGWL</sequence>
<evidence type="ECO:0000256" key="5">
    <source>
        <dbReference type="ARBA" id="ARBA00022801"/>
    </source>
</evidence>
<evidence type="ECO:0000256" key="1">
    <source>
        <dbReference type="ARBA" id="ARBA00006620"/>
    </source>
</evidence>
<dbReference type="Gene3D" id="3.30.920.30">
    <property type="entry name" value="Hypothetical protein"/>
    <property type="match status" value="1"/>
</dbReference>
<accession>A0A643LFQ8</accession>
<dbReference type="InterPro" id="IPR012933">
    <property type="entry name" value="HicA_mRNA_interferase"/>
</dbReference>
<comment type="similarity">
    <text evidence="1">Belongs to the HicA mRNA interferase family.</text>
</comment>
<dbReference type="GO" id="GO:0003729">
    <property type="term" value="F:mRNA binding"/>
    <property type="evidence" value="ECO:0007669"/>
    <property type="project" value="InterPro"/>
</dbReference>
<evidence type="ECO:0000313" key="9">
    <source>
        <dbReference type="EMBL" id="KAB1342968.1"/>
    </source>
</evidence>
<keyword evidence="5" id="KW-0378">Hydrolase</keyword>
<evidence type="ECO:0000256" key="8">
    <source>
        <dbReference type="SAM" id="MobiDB-lite"/>
    </source>
</evidence>
<dbReference type="SUPFAM" id="SSF54786">
    <property type="entry name" value="YcfA/nrd intein domain"/>
    <property type="match status" value="1"/>
</dbReference>
<reference evidence="9" key="1">
    <citation type="submission" date="2019-07" db="EMBL/GenBank/DDBJ databases">
        <title>Draft genome sequence of Bacillus thuringiensis strain PT02.</title>
        <authorList>
            <person name="Nguyen H."/>
            <person name="Nguyen L.N."/>
            <person name="Nguyen H.T.T."/>
            <person name="Nguyen D.V."/>
            <person name="Le H.T.T."/>
        </authorList>
    </citation>
    <scope>NUCLEOTIDE SEQUENCE</scope>
    <source>
        <strain evidence="9">PT02</strain>
    </source>
</reference>
<dbReference type="GO" id="GO:0004519">
    <property type="term" value="F:endonuclease activity"/>
    <property type="evidence" value="ECO:0007669"/>
    <property type="project" value="UniProtKB-KW"/>
</dbReference>
<keyword evidence="2" id="KW-1277">Toxin-antitoxin system</keyword>
<dbReference type="Pfam" id="PF07927">
    <property type="entry name" value="HicA_toxin"/>
    <property type="match status" value="1"/>
</dbReference>
<proteinExistence type="inferred from homology"/>
<evidence type="ECO:0000256" key="4">
    <source>
        <dbReference type="ARBA" id="ARBA00022759"/>
    </source>
</evidence>
<gene>
    <name evidence="9" type="ORF">FPG91_30955</name>
</gene>
<comment type="caution">
    <text evidence="9">The sequence shown here is derived from an EMBL/GenBank/DDBJ whole genome shotgun (WGS) entry which is preliminary data.</text>
</comment>
<dbReference type="InterPro" id="IPR038570">
    <property type="entry name" value="HicA_sf"/>
</dbReference>
<protein>
    <submittedName>
        <fullName evidence="9">Type II toxin-antitoxin system HicA family toxin</fullName>
    </submittedName>
</protein>
<feature type="compositionally biased region" description="Basic residues" evidence="8">
    <location>
        <begin position="9"/>
        <end position="24"/>
    </location>
</feature>
<organism evidence="9">
    <name type="scientific">Bacillus thuringiensis</name>
    <dbReference type="NCBI Taxonomy" id="1428"/>
    <lineage>
        <taxon>Bacteria</taxon>
        <taxon>Bacillati</taxon>
        <taxon>Bacillota</taxon>
        <taxon>Bacilli</taxon>
        <taxon>Bacillales</taxon>
        <taxon>Bacillaceae</taxon>
        <taxon>Bacillus</taxon>
        <taxon>Bacillus cereus group</taxon>
    </lineage>
</organism>
<evidence type="ECO:0000256" key="3">
    <source>
        <dbReference type="ARBA" id="ARBA00022722"/>
    </source>
</evidence>
<name>A0A643LFQ8_BACTU</name>
<keyword evidence="3" id="KW-0540">Nuclease</keyword>
<keyword evidence="6" id="KW-0694">RNA-binding</keyword>
<evidence type="ECO:0000256" key="7">
    <source>
        <dbReference type="ARBA" id="ARBA00023016"/>
    </source>
</evidence>